<evidence type="ECO:0000313" key="3">
    <source>
        <dbReference type="Proteomes" id="UP001652660"/>
    </source>
</evidence>
<protein>
    <submittedName>
        <fullName evidence="4">BAG family molecular chaperone regulator 2</fullName>
    </submittedName>
</protein>
<evidence type="ECO:0000256" key="1">
    <source>
        <dbReference type="SAM" id="MobiDB-lite"/>
    </source>
</evidence>
<dbReference type="Proteomes" id="UP001652660">
    <property type="component" value="Chromosome 7e"/>
</dbReference>
<dbReference type="PROSITE" id="PS50053">
    <property type="entry name" value="UBIQUITIN_2"/>
    <property type="match status" value="1"/>
</dbReference>
<feature type="compositionally biased region" description="Gly residues" evidence="1">
    <location>
        <begin position="23"/>
        <end position="38"/>
    </location>
</feature>
<keyword evidence="3" id="KW-1185">Reference proteome</keyword>
<proteinExistence type="predicted"/>
<organism evidence="3 4">
    <name type="scientific">Coffea arabica</name>
    <name type="common">Arabian coffee</name>
    <dbReference type="NCBI Taxonomy" id="13443"/>
    <lineage>
        <taxon>Eukaryota</taxon>
        <taxon>Viridiplantae</taxon>
        <taxon>Streptophyta</taxon>
        <taxon>Embryophyta</taxon>
        <taxon>Tracheophyta</taxon>
        <taxon>Spermatophyta</taxon>
        <taxon>Magnoliopsida</taxon>
        <taxon>eudicotyledons</taxon>
        <taxon>Gunneridae</taxon>
        <taxon>Pentapetalae</taxon>
        <taxon>asterids</taxon>
        <taxon>lamiids</taxon>
        <taxon>Gentianales</taxon>
        <taxon>Rubiaceae</taxon>
        <taxon>Ixoroideae</taxon>
        <taxon>Gardenieae complex</taxon>
        <taxon>Bertiereae - Coffeeae clade</taxon>
        <taxon>Coffeeae</taxon>
        <taxon>Coffea</taxon>
    </lineage>
</organism>
<dbReference type="InterPro" id="IPR029071">
    <property type="entry name" value="Ubiquitin-like_domsf"/>
</dbReference>
<feature type="domain" description="Ubiquitin-like" evidence="2">
    <location>
        <begin position="71"/>
        <end position="139"/>
    </location>
</feature>
<evidence type="ECO:0000313" key="4">
    <source>
        <dbReference type="RefSeq" id="XP_027101995.2"/>
    </source>
</evidence>
<feature type="compositionally biased region" description="Basic residues" evidence="1">
    <location>
        <begin position="1"/>
        <end position="12"/>
    </location>
</feature>
<dbReference type="Gene3D" id="3.10.20.90">
    <property type="entry name" value="Phosphatidylinositol 3-kinase Catalytic Subunit, Chain A, domain 1"/>
    <property type="match status" value="1"/>
</dbReference>
<evidence type="ECO:0000259" key="2">
    <source>
        <dbReference type="PROSITE" id="PS50053"/>
    </source>
</evidence>
<feature type="region of interest" description="Disordered" evidence="1">
    <location>
        <begin position="1"/>
        <end position="38"/>
    </location>
</feature>
<sequence>MKLMKLRSKKFSRSNSNNNNPENGGGNSPINGGGGGGEIKWEVRPGGMLVQKREQCGDSSSNSADSGEGLITLRVSTVSKFYDISVQSTSTFGELKLILSLVTNLEPNEQRLLFKGKEREDCEYLHMVGVRDKDKVLLLEDPALKERKKQLLGGFAGVGSGGEVIGSPYRTISV</sequence>
<dbReference type="Pfam" id="PF00240">
    <property type="entry name" value="ubiquitin"/>
    <property type="match status" value="1"/>
</dbReference>
<dbReference type="RefSeq" id="XP_027101995.2">
    <property type="nucleotide sequence ID" value="XM_027246194.2"/>
</dbReference>
<accession>A0A6P6VHG8</accession>
<dbReference type="AlphaFoldDB" id="A0A6P6VHG8"/>
<reference evidence="4" key="2">
    <citation type="submission" date="2025-08" db="UniProtKB">
        <authorList>
            <consortium name="RefSeq"/>
        </authorList>
    </citation>
    <scope>IDENTIFICATION</scope>
    <source>
        <tissue evidence="4">Leaves</tissue>
    </source>
</reference>
<name>A0A6P6VHG8_COFAR</name>
<dbReference type="GeneID" id="113722952"/>
<reference evidence="3" key="1">
    <citation type="journal article" date="2025" name="Foods">
        <title>Unveiling the Microbial Signatures of Arabica Coffee Cherries: Insights into Ripeness Specific Diversity, Functional Traits, and Implications for Quality and Safety.</title>
        <authorList>
            <consortium name="RefSeq"/>
            <person name="Tenea G.N."/>
            <person name="Cifuentes V."/>
            <person name="Reyes P."/>
            <person name="Cevallos-Vallejos M."/>
        </authorList>
    </citation>
    <scope>NUCLEOTIDE SEQUENCE [LARGE SCALE GENOMIC DNA]</scope>
</reference>
<gene>
    <name evidence="4" type="primary">LOC113722952</name>
</gene>
<dbReference type="InterPro" id="IPR000626">
    <property type="entry name" value="Ubiquitin-like_dom"/>
</dbReference>
<dbReference type="PANTHER" id="PTHR47376">
    <property type="entry name" value="OS02G0597700 PROTEIN"/>
    <property type="match status" value="1"/>
</dbReference>
<dbReference type="OrthoDB" id="428577at2759"/>
<dbReference type="SUPFAM" id="SSF54236">
    <property type="entry name" value="Ubiquitin-like"/>
    <property type="match status" value="1"/>
</dbReference>